<dbReference type="AlphaFoldDB" id="A0A2G9U521"/>
<dbReference type="EMBL" id="KZ349568">
    <property type="protein sequence ID" value="PIO64792.1"/>
    <property type="molecule type" value="Genomic_DNA"/>
</dbReference>
<dbReference type="Proteomes" id="UP000230423">
    <property type="component" value="Unassembled WGS sequence"/>
</dbReference>
<organism evidence="1 2">
    <name type="scientific">Teladorsagia circumcincta</name>
    <name type="common">Brown stomach worm</name>
    <name type="synonym">Ostertagia circumcincta</name>
    <dbReference type="NCBI Taxonomy" id="45464"/>
    <lineage>
        <taxon>Eukaryota</taxon>
        <taxon>Metazoa</taxon>
        <taxon>Ecdysozoa</taxon>
        <taxon>Nematoda</taxon>
        <taxon>Chromadorea</taxon>
        <taxon>Rhabditida</taxon>
        <taxon>Rhabditina</taxon>
        <taxon>Rhabditomorpha</taxon>
        <taxon>Strongyloidea</taxon>
        <taxon>Trichostrongylidae</taxon>
        <taxon>Teladorsagia</taxon>
    </lineage>
</organism>
<gene>
    <name evidence="1" type="ORF">TELCIR_13566</name>
</gene>
<dbReference type="OrthoDB" id="5866012at2759"/>
<accession>A0A2G9U521</accession>
<evidence type="ECO:0000313" key="1">
    <source>
        <dbReference type="EMBL" id="PIO64792.1"/>
    </source>
</evidence>
<keyword evidence="2" id="KW-1185">Reference proteome</keyword>
<evidence type="ECO:0008006" key="3">
    <source>
        <dbReference type="Google" id="ProtNLM"/>
    </source>
</evidence>
<protein>
    <recommendedName>
        <fullName evidence="3">BTB domain-containing protein</fullName>
    </recommendedName>
</protein>
<feature type="non-terminal residue" evidence="1">
    <location>
        <position position="1"/>
    </location>
</feature>
<proteinExistence type="predicted"/>
<name>A0A2G9U521_TELCI</name>
<evidence type="ECO:0000313" key="2">
    <source>
        <dbReference type="Proteomes" id="UP000230423"/>
    </source>
</evidence>
<sequence length="128" mass="14630">PKKGKNAKMFSEKDVFISGISTSWIAFMTFMNPASSNFTVILRLSHKYQVLPVIEACQDFVKQTDLYDLKPDEVMTLLIAAYDFHCKRNVLVKLIHRLAVEGNTVFARLKISRYLPAQVKNQMAEFGL</sequence>
<reference evidence="1 2" key="1">
    <citation type="submission" date="2015-09" db="EMBL/GenBank/DDBJ databases">
        <title>Draft genome of the parasitic nematode Teladorsagia circumcincta isolate WARC Sus (inbred).</title>
        <authorList>
            <person name="Mitreva M."/>
        </authorList>
    </citation>
    <scope>NUCLEOTIDE SEQUENCE [LARGE SCALE GENOMIC DNA]</scope>
    <source>
        <strain evidence="1 2">S</strain>
    </source>
</reference>